<feature type="transmembrane region" description="Helical" evidence="6">
    <location>
        <begin position="70"/>
        <end position="92"/>
    </location>
</feature>
<comment type="caution">
    <text evidence="7">The sequence shown here is derived from an EMBL/GenBank/DDBJ whole genome shotgun (WGS) entry which is preliminary data.</text>
</comment>
<feature type="transmembrane region" description="Helical" evidence="6">
    <location>
        <begin position="6"/>
        <end position="28"/>
    </location>
</feature>
<evidence type="ECO:0000256" key="2">
    <source>
        <dbReference type="ARBA" id="ARBA00022475"/>
    </source>
</evidence>
<keyword evidence="2" id="KW-1003">Cell membrane</keyword>
<dbReference type="InterPro" id="IPR001123">
    <property type="entry name" value="LeuE-type"/>
</dbReference>
<evidence type="ECO:0000313" key="7">
    <source>
        <dbReference type="EMBL" id="RDD61497.1"/>
    </source>
</evidence>
<gene>
    <name evidence="7" type="ORF">DRB17_12400</name>
</gene>
<comment type="subcellular location">
    <subcellularLocation>
        <location evidence="1">Cell membrane</location>
        <topology evidence="1">Multi-pass membrane protein</topology>
    </subcellularLocation>
</comment>
<feature type="transmembrane region" description="Helical" evidence="6">
    <location>
        <begin position="146"/>
        <end position="168"/>
    </location>
</feature>
<keyword evidence="5 6" id="KW-0472">Membrane</keyword>
<feature type="transmembrane region" description="Helical" evidence="6">
    <location>
        <begin position="40"/>
        <end position="64"/>
    </location>
</feature>
<dbReference type="Proteomes" id="UP000253941">
    <property type="component" value="Unassembled WGS sequence"/>
</dbReference>
<dbReference type="RefSeq" id="WP_114582529.1">
    <property type="nucleotide sequence ID" value="NZ_QPMH01000011.1"/>
</dbReference>
<reference evidence="7 8" key="1">
    <citation type="submission" date="2018-07" db="EMBL/GenBank/DDBJ databases">
        <title>Venubactetium sediminum gen. nov., sp. nov., isolated from a marine solar saltern.</title>
        <authorList>
            <person name="Wang S."/>
        </authorList>
    </citation>
    <scope>NUCLEOTIDE SEQUENCE [LARGE SCALE GENOMIC DNA]</scope>
    <source>
        <strain evidence="7 8">WD2A32</strain>
    </source>
</reference>
<dbReference type="PANTHER" id="PTHR30086:SF20">
    <property type="entry name" value="ARGININE EXPORTER PROTEIN ARGO-RELATED"/>
    <property type="match status" value="1"/>
</dbReference>
<proteinExistence type="predicted"/>
<evidence type="ECO:0000256" key="1">
    <source>
        <dbReference type="ARBA" id="ARBA00004651"/>
    </source>
</evidence>
<accession>A0A369TBE1</accession>
<dbReference type="GO" id="GO:0005886">
    <property type="term" value="C:plasma membrane"/>
    <property type="evidence" value="ECO:0007669"/>
    <property type="project" value="UniProtKB-SubCell"/>
</dbReference>
<dbReference type="Pfam" id="PF01810">
    <property type="entry name" value="LysE"/>
    <property type="match status" value="1"/>
</dbReference>
<organism evidence="7 8">
    <name type="scientific">Ferruginivarius sediminum</name>
    <dbReference type="NCBI Taxonomy" id="2661937"/>
    <lineage>
        <taxon>Bacteria</taxon>
        <taxon>Pseudomonadati</taxon>
        <taxon>Pseudomonadota</taxon>
        <taxon>Alphaproteobacteria</taxon>
        <taxon>Rhodospirillales</taxon>
        <taxon>Rhodospirillaceae</taxon>
        <taxon>Ferruginivarius</taxon>
    </lineage>
</organism>
<keyword evidence="8" id="KW-1185">Reference proteome</keyword>
<feature type="transmembrane region" description="Helical" evidence="6">
    <location>
        <begin position="180"/>
        <end position="198"/>
    </location>
</feature>
<dbReference type="GO" id="GO:0015171">
    <property type="term" value="F:amino acid transmembrane transporter activity"/>
    <property type="evidence" value="ECO:0007669"/>
    <property type="project" value="TreeGrafter"/>
</dbReference>
<evidence type="ECO:0000256" key="5">
    <source>
        <dbReference type="ARBA" id="ARBA00023136"/>
    </source>
</evidence>
<dbReference type="AlphaFoldDB" id="A0A369TBE1"/>
<keyword evidence="4 6" id="KW-1133">Transmembrane helix</keyword>
<dbReference type="PANTHER" id="PTHR30086">
    <property type="entry name" value="ARGININE EXPORTER PROTEIN ARGO"/>
    <property type="match status" value="1"/>
</dbReference>
<evidence type="ECO:0000256" key="6">
    <source>
        <dbReference type="SAM" id="Phobius"/>
    </source>
</evidence>
<evidence type="ECO:0000313" key="8">
    <source>
        <dbReference type="Proteomes" id="UP000253941"/>
    </source>
</evidence>
<evidence type="ECO:0000256" key="3">
    <source>
        <dbReference type="ARBA" id="ARBA00022692"/>
    </source>
</evidence>
<name>A0A369TBE1_9PROT</name>
<evidence type="ECO:0000256" key="4">
    <source>
        <dbReference type="ARBA" id="ARBA00022989"/>
    </source>
</evidence>
<protein>
    <submittedName>
        <fullName evidence="7">LysE family translocator</fullName>
    </submittedName>
</protein>
<sequence>MQVEHFIAFNITLLAAIASPGPALLIAMQTTLSAGRGPGIAIGCGLGLMAAIWTMMALLGLNAVFETVPWFYGVAKFIGAGYLLYIAWRMWMGANEPIKAHFKLERHAFRQGFLVNFLNPKAILFAAGVLVVIIPPDITMAENSFVVLNHLLIELIFYTSLAFVMNSYAVSRRYMKAKAYIDRTASLVLCALAFRLLLSN</sequence>
<feature type="transmembrane region" description="Helical" evidence="6">
    <location>
        <begin position="113"/>
        <end position="134"/>
    </location>
</feature>
<keyword evidence="3 6" id="KW-0812">Transmembrane</keyword>
<dbReference type="EMBL" id="QPMH01000011">
    <property type="protein sequence ID" value="RDD61497.1"/>
    <property type="molecule type" value="Genomic_DNA"/>
</dbReference>